<dbReference type="OrthoDB" id="982527at2"/>
<dbReference type="AlphaFoldDB" id="A0A271J0C8"/>
<feature type="domain" description="SCP" evidence="2">
    <location>
        <begin position="41"/>
        <end position="153"/>
    </location>
</feature>
<dbReference type="Gene3D" id="3.40.33.10">
    <property type="entry name" value="CAP"/>
    <property type="match status" value="1"/>
</dbReference>
<evidence type="ECO:0000259" key="2">
    <source>
        <dbReference type="Pfam" id="PF00188"/>
    </source>
</evidence>
<dbReference type="EMBL" id="MQWD01000001">
    <property type="protein sequence ID" value="PAP76767.1"/>
    <property type="molecule type" value="Genomic_DNA"/>
</dbReference>
<dbReference type="CDD" id="cd05379">
    <property type="entry name" value="CAP_bacterial"/>
    <property type="match status" value="1"/>
</dbReference>
<dbReference type="PROSITE" id="PS51257">
    <property type="entry name" value="PROKAR_LIPOPROTEIN"/>
    <property type="match status" value="1"/>
</dbReference>
<keyword evidence="1" id="KW-0732">Signal</keyword>
<reference evidence="3 4" key="1">
    <citation type="submission" date="2016-11" db="EMBL/GenBank/DDBJ databases">
        <title>Study of marine rhodopsin-containing bacteria.</title>
        <authorList>
            <person name="Yoshizawa S."/>
            <person name="Kumagai Y."/>
            <person name="Kogure K."/>
        </authorList>
    </citation>
    <scope>NUCLEOTIDE SEQUENCE [LARGE SCALE GENOMIC DNA]</scope>
    <source>
        <strain evidence="3 4">SAORIC-28</strain>
    </source>
</reference>
<accession>A0A271J0C8</accession>
<sequence>MRPLCLFLAAFVALAGCDSVGPGIPVTPEADADAWDEMLVAVNDLRAEGATCGGEWMAPVPPLVWDARLEAAAHRHSDDMAAHDRFSHRGSDGLSTGERVRRAGYDWRVVGENIARYQRSVPEVLEDWVESPDHCRQLLSPRFFEIGAAEVEGYWTQVFGVPR</sequence>
<organism evidence="3 4">
    <name type="scientific">Rubrivirga marina</name>
    <dbReference type="NCBI Taxonomy" id="1196024"/>
    <lineage>
        <taxon>Bacteria</taxon>
        <taxon>Pseudomonadati</taxon>
        <taxon>Rhodothermota</taxon>
        <taxon>Rhodothermia</taxon>
        <taxon>Rhodothermales</taxon>
        <taxon>Rubricoccaceae</taxon>
        <taxon>Rubrivirga</taxon>
    </lineage>
</organism>
<evidence type="ECO:0000313" key="4">
    <source>
        <dbReference type="Proteomes" id="UP000216339"/>
    </source>
</evidence>
<keyword evidence="4" id="KW-1185">Reference proteome</keyword>
<dbReference type="SUPFAM" id="SSF55797">
    <property type="entry name" value="PR-1-like"/>
    <property type="match status" value="1"/>
</dbReference>
<dbReference type="InterPro" id="IPR014044">
    <property type="entry name" value="CAP_dom"/>
</dbReference>
<dbReference type="Proteomes" id="UP000216339">
    <property type="component" value="Unassembled WGS sequence"/>
</dbReference>
<dbReference type="PANTHER" id="PTHR31157">
    <property type="entry name" value="SCP DOMAIN-CONTAINING PROTEIN"/>
    <property type="match status" value="1"/>
</dbReference>
<comment type="caution">
    <text evidence="3">The sequence shown here is derived from an EMBL/GenBank/DDBJ whole genome shotgun (WGS) entry which is preliminary data.</text>
</comment>
<protein>
    <recommendedName>
        <fullName evidence="2">SCP domain-containing protein</fullName>
    </recommendedName>
</protein>
<evidence type="ECO:0000313" key="3">
    <source>
        <dbReference type="EMBL" id="PAP76767.1"/>
    </source>
</evidence>
<dbReference type="InterPro" id="IPR035940">
    <property type="entry name" value="CAP_sf"/>
</dbReference>
<dbReference type="PANTHER" id="PTHR31157:SF1">
    <property type="entry name" value="SCP DOMAIN-CONTAINING PROTEIN"/>
    <property type="match status" value="1"/>
</dbReference>
<proteinExistence type="predicted"/>
<feature type="chain" id="PRO_5013035260" description="SCP domain-containing protein" evidence="1">
    <location>
        <begin position="16"/>
        <end position="163"/>
    </location>
</feature>
<evidence type="ECO:0000256" key="1">
    <source>
        <dbReference type="SAM" id="SignalP"/>
    </source>
</evidence>
<gene>
    <name evidence="3" type="ORF">BSZ37_10140</name>
</gene>
<feature type="signal peptide" evidence="1">
    <location>
        <begin position="1"/>
        <end position="15"/>
    </location>
</feature>
<dbReference type="Pfam" id="PF00188">
    <property type="entry name" value="CAP"/>
    <property type="match status" value="1"/>
</dbReference>
<dbReference type="RefSeq" id="WP_095510433.1">
    <property type="nucleotide sequence ID" value="NZ_MQWD01000001.1"/>
</dbReference>
<name>A0A271J0C8_9BACT</name>